<name>A0A9X9L6Z2_BLUGR</name>
<feature type="region of interest" description="Disordered" evidence="1">
    <location>
        <begin position="92"/>
        <end position="116"/>
    </location>
</feature>
<organism evidence="2 3">
    <name type="scientific">Blumeria graminis f. sp. tritici</name>
    <dbReference type="NCBI Taxonomy" id="62690"/>
    <lineage>
        <taxon>Eukaryota</taxon>
        <taxon>Fungi</taxon>
        <taxon>Dikarya</taxon>
        <taxon>Ascomycota</taxon>
        <taxon>Pezizomycotina</taxon>
        <taxon>Leotiomycetes</taxon>
        <taxon>Erysiphales</taxon>
        <taxon>Erysiphaceae</taxon>
        <taxon>Blumeria</taxon>
    </lineage>
</organism>
<reference evidence="2 3" key="1">
    <citation type="submission" date="2018-08" db="EMBL/GenBank/DDBJ databases">
        <authorList>
            <person name="Muller C M."/>
        </authorList>
    </citation>
    <scope>NUCLEOTIDE SEQUENCE [LARGE SCALE GENOMIC DNA]</scope>
</reference>
<gene>
    <name evidence="2" type="ORF">BGT96224V316_LOCUS148</name>
</gene>
<accession>A0A9X9L6Z2</accession>
<evidence type="ECO:0000313" key="2">
    <source>
        <dbReference type="EMBL" id="VCU38895.1"/>
    </source>
</evidence>
<keyword evidence="3" id="KW-1185">Reference proteome</keyword>
<sequence>MALLSEHPCPMYGELAVVSPVSPSIANLFCIPKAASLQFSYFVITLLSMAADFFKGDKTGRTRGIILKTYRWCPLRTSSSHRRVCRAKIESQSPHFNEDSQSLSPSISSSSFSTTS</sequence>
<evidence type="ECO:0000313" key="3">
    <source>
        <dbReference type="Proteomes" id="UP000324639"/>
    </source>
</evidence>
<dbReference type="Proteomes" id="UP000324639">
    <property type="component" value="Chromosome Bgt_-01"/>
</dbReference>
<evidence type="ECO:0000256" key="1">
    <source>
        <dbReference type="SAM" id="MobiDB-lite"/>
    </source>
</evidence>
<dbReference type="EMBL" id="LR026984">
    <property type="protein sequence ID" value="VCU38895.1"/>
    <property type="molecule type" value="Genomic_DNA"/>
</dbReference>
<protein>
    <submittedName>
        <fullName evidence="2">Bgt-20177</fullName>
    </submittedName>
</protein>
<dbReference type="AlphaFoldDB" id="A0A9X9L6Z2"/>
<proteinExistence type="predicted"/>
<feature type="compositionally biased region" description="Low complexity" evidence="1">
    <location>
        <begin position="100"/>
        <end position="116"/>
    </location>
</feature>